<reference evidence="2" key="1">
    <citation type="journal article" date="2019" name="Int. J. Syst. Evol. Microbiol.">
        <title>The Global Catalogue of Microorganisms (GCM) 10K type strain sequencing project: providing services to taxonomists for standard genome sequencing and annotation.</title>
        <authorList>
            <consortium name="The Broad Institute Genomics Platform"/>
            <consortium name="The Broad Institute Genome Sequencing Center for Infectious Disease"/>
            <person name="Wu L."/>
            <person name="Ma J."/>
        </authorList>
    </citation>
    <scope>NUCLEOTIDE SEQUENCE [LARGE SCALE GENOMIC DNA]</scope>
    <source>
        <strain evidence="2">TISTR 1858</strain>
    </source>
</reference>
<dbReference type="Proteomes" id="UP001597451">
    <property type="component" value="Unassembled WGS sequence"/>
</dbReference>
<proteinExistence type="predicted"/>
<dbReference type="RefSeq" id="WP_379562799.1">
    <property type="nucleotide sequence ID" value="NZ_JBHUMX010000041.1"/>
</dbReference>
<accession>A0ABW5Q2X2</accession>
<name>A0ABW5Q2X2_9BACI</name>
<protein>
    <submittedName>
        <fullName evidence="1">Uncharacterized protein</fullName>
    </submittedName>
</protein>
<dbReference type="Gene3D" id="3.90.20.10">
    <property type="match status" value="1"/>
</dbReference>
<evidence type="ECO:0000313" key="2">
    <source>
        <dbReference type="Proteomes" id="UP001597451"/>
    </source>
</evidence>
<comment type="caution">
    <text evidence="1">The sequence shown here is derived from an EMBL/GenBank/DDBJ whole genome shotgun (WGS) entry which is preliminary data.</text>
</comment>
<evidence type="ECO:0000313" key="1">
    <source>
        <dbReference type="EMBL" id="MFD2629994.1"/>
    </source>
</evidence>
<organism evidence="1 2">
    <name type="scientific">Oceanobacillus kapialis</name>
    <dbReference type="NCBI Taxonomy" id="481353"/>
    <lineage>
        <taxon>Bacteria</taxon>
        <taxon>Bacillati</taxon>
        <taxon>Bacillota</taxon>
        <taxon>Bacilli</taxon>
        <taxon>Bacillales</taxon>
        <taxon>Bacillaceae</taxon>
        <taxon>Oceanobacillus</taxon>
    </lineage>
</organism>
<sequence length="83" mass="10111">MENHELNEILKALKLYSEENDKWFSELENRFSKLENRMDDRFDRLEKKLDGMRVELTETQETVDYLASKSAQHEKKLRKLYQS</sequence>
<dbReference type="EMBL" id="JBHUMX010000041">
    <property type="protein sequence ID" value="MFD2629994.1"/>
    <property type="molecule type" value="Genomic_DNA"/>
</dbReference>
<keyword evidence="2" id="KW-1185">Reference proteome</keyword>
<gene>
    <name evidence="1" type="ORF">ACFSUN_14495</name>
</gene>